<dbReference type="HOGENOM" id="CLU_000445_107_27_9"/>
<dbReference type="Gene3D" id="6.10.340.10">
    <property type="match status" value="1"/>
</dbReference>
<dbReference type="Pfam" id="PF00672">
    <property type="entry name" value="HAMP"/>
    <property type="match status" value="1"/>
</dbReference>
<keyword evidence="7" id="KW-0812">Transmembrane</keyword>
<dbReference type="RefSeq" id="WP_014417391.1">
    <property type="nucleotide sequence ID" value="NC_017061.1"/>
</dbReference>
<evidence type="ECO:0000313" key="10">
    <source>
        <dbReference type="EMBL" id="AFJ61174.1"/>
    </source>
</evidence>
<dbReference type="CDD" id="cd06225">
    <property type="entry name" value="HAMP"/>
    <property type="match status" value="1"/>
</dbReference>
<keyword evidence="4 6" id="KW-0807">Transducer</keyword>
<evidence type="ECO:0000256" key="1">
    <source>
        <dbReference type="ARBA" id="ARBA00004236"/>
    </source>
</evidence>
<dbReference type="Pfam" id="PF00015">
    <property type="entry name" value="MCPsignal"/>
    <property type="match status" value="1"/>
</dbReference>
<reference evidence="10 11" key="1">
    <citation type="journal article" date="2012" name="J. Biotechnol.">
        <title>Genome sequence of the plant growth promoting strain Bacillus amyloliquefaciens subsp. plantarum B9601-Y2 and expression of mersacidin and other secondary metabolites.</title>
        <authorList>
            <person name="He P."/>
            <person name="Hao K."/>
            <person name="Blom J."/>
            <person name="Ruckert C."/>
            <person name="Vater J."/>
            <person name="Mao Z."/>
            <person name="Wu Y."/>
            <person name="Hou M."/>
            <person name="He P."/>
            <person name="He Y."/>
            <person name="Borriss R."/>
        </authorList>
    </citation>
    <scope>NUCLEOTIDE SEQUENCE [LARGE SCALE GENOMIC DNA]</scope>
    <source>
        <strain evidence="10">Y2</strain>
    </source>
</reference>
<organism evidence="10 11">
    <name type="scientific">Bacillus amyloliquefaciens (strain Y2)</name>
    <name type="common">Bacillus amyloliquefaciens subsp. plantarum (strain B9601-Y2)</name>
    <dbReference type="NCBI Taxonomy" id="1155777"/>
    <lineage>
        <taxon>Bacteria</taxon>
        <taxon>Bacillati</taxon>
        <taxon>Bacillota</taxon>
        <taxon>Bacilli</taxon>
        <taxon>Bacillales</taxon>
        <taxon>Bacillaceae</taxon>
        <taxon>Bacillus</taxon>
        <taxon>Bacillus amyloliquefaciens group</taxon>
    </lineage>
</organism>
<feature type="transmembrane region" description="Helical" evidence="7">
    <location>
        <begin position="167"/>
        <end position="191"/>
    </location>
</feature>
<protein>
    <submittedName>
        <fullName evidence="10">Methyl-accepting chemotaxis protein</fullName>
    </submittedName>
</protein>
<dbReference type="PATRIC" id="fig|1126211.3.peg.1082"/>
<dbReference type="Gene3D" id="1.10.287.950">
    <property type="entry name" value="Methyl-accepting chemotaxis protein"/>
    <property type="match status" value="1"/>
</dbReference>
<evidence type="ECO:0000259" key="8">
    <source>
        <dbReference type="PROSITE" id="PS50111"/>
    </source>
</evidence>
<dbReference type="GO" id="GO:0007165">
    <property type="term" value="P:signal transduction"/>
    <property type="evidence" value="ECO:0007669"/>
    <property type="project" value="UniProtKB-KW"/>
</dbReference>
<comment type="similarity">
    <text evidence="5">Belongs to the methyl-accepting chemotaxis (MCP) protein family.</text>
</comment>
<feature type="domain" description="HAMP" evidence="9">
    <location>
        <begin position="192"/>
        <end position="245"/>
    </location>
</feature>
<keyword evidence="3 7" id="KW-0472">Membrane</keyword>
<dbReference type="InterPro" id="IPR003660">
    <property type="entry name" value="HAMP_dom"/>
</dbReference>
<keyword evidence="2" id="KW-1003">Cell membrane</keyword>
<dbReference type="InterPro" id="IPR004089">
    <property type="entry name" value="MCPsignal_dom"/>
</dbReference>
<evidence type="ECO:0000256" key="2">
    <source>
        <dbReference type="ARBA" id="ARBA00022475"/>
    </source>
</evidence>
<evidence type="ECO:0000313" key="11">
    <source>
        <dbReference type="Proteomes" id="UP000002878"/>
    </source>
</evidence>
<dbReference type="Proteomes" id="UP000002878">
    <property type="component" value="Chromosome"/>
</dbReference>
<evidence type="ECO:0000256" key="7">
    <source>
        <dbReference type="SAM" id="Phobius"/>
    </source>
</evidence>
<feature type="domain" description="Methyl-accepting transducer" evidence="8">
    <location>
        <begin position="264"/>
        <end position="514"/>
    </location>
</feature>
<dbReference type="GO" id="GO:0005886">
    <property type="term" value="C:plasma membrane"/>
    <property type="evidence" value="ECO:0007669"/>
    <property type="project" value="UniProtKB-SubCell"/>
</dbReference>
<comment type="subcellular location">
    <subcellularLocation>
        <location evidence="1">Cell membrane</location>
    </subcellularLocation>
</comment>
<dbReference type="SUPFAM" id="SSF58104">
    <property type="entry name" value="Methyl-accepting chemotaxis protein (MCP) signaling domain"/>
    <property type="match status" value="1"/>
</dbReference>
<proteinExistence type="inferred from homology"/>
<evidence type="ECO:0000256" key="4">
    <source>
        <dbReference type="ARBA" id="ARBA00023224"/>
    </source>
</evidence>
<accession>I2C3F0</accession>
<dbReference type="KEGG" id="bya:BANAU_1012"/>
<gene>
    <name evidence="10" type="primary">mcpA</name>
    <name evidence="10" type="ORF">MUS_1145</name>
</gene>
<dbReference type="KEGG" id="bqy:MUS_1145"/>
<sequence length="550" mass="59847">MTLRTRLLVNAAVTMICFAAVIGFTIVNMMKIQASNEDEVDALLNVQEAKADLNTLKESITGYSYTLADAQKEDVRSYMKSSSDKLAALEKTMTDDADKAAYDKLAKKYESWQAEADAALDSKSPAEATRTAARINGLLNDIYMLNLKSRGDHYEDMQKQTADQIQFIVYSAAVLTIVILTVTVISSIRLTKRIAGPIRRMAENARRIAGGNLAVEMLDYKGKDELKELNDSFGMMAEQLRTLIQAIGEVGREVETFAEGLTKENQTLKDMTEQVSVSTEEMAQGSQTISEDLQHAVQFIEQMDEHSKANAERSKQTTRSSEETIAAVAAGRGALAETKQAIDKSNETSKEISEAADLFIEHAAGISMMAQTVSDIAGQTNLLSLNAAIEAARAGESGKGFAVVAEEIRKLADGSAKATAQIFDMVKQIEDGITSITGAVTTGVALADRQQELMEKTSESFAHIEQKAAHIKAELTQLDGRIIESKQLGEQVLHHAESISAVVQETAAGSEEISASALEQLSSFHKMAESVNNLVSLTERLNDQVRRFTL</sequence>
<keyword evidence="7" id="KW-1133">Transmembrane helix</keyword>
<dbReference type="SMART" id="SM00283">
    <property type="entry name" value="MA"/>
    <property type="match status" value="1"/>
</dbReference>
<dbReference type="AlphaFoldDB" id="I2C3F0"/>
<dbReference type="PANTHER" id="PTHR32089">
    <property type="entry name" value="METHYL-ACCEPTING CHEMOTAXIS PROTEIN MCPB"/>
    <property type="match status" value="1"/>
</dbReference>
<dbReference type="PANTHER" id="PTHR32089:SF112">
    <property type="entry name" value="LYSOZYME-LIKE PROTEIN-RELATED"/>
    <property type="match status" value="1"/>
</dbReference>
<feature type="transmembrane region" description="Helical" evidence="7">
    <location>
        <begin position="7"/>
        <end position="27"/>
    </location>
</feature>
<evidence type="ECO:0000256" key="6">
    <source>
        <dbReference type="PROSITE-ProRule" id="PRU00284"/>
    </source>
</evidence>
<name>I2C3F0_BACAY</name>
<dbReference type="SMART" id="SM00304">
    <property type="entry name" value="HAMP"/>
    <property type="match status" value="1"/>
</dbReference>
<dbReference type="PROSITE" id="PS50885">
    <property type="entry name" value="HAMP"/>
    <property type="match status" value="1"/>
</dbReference>
<dbReference type="EMBL" id="CP003332">
    <property type="protein sequence ID" value="AFJ61174.1"/>
    <property type="molecule type" value="Genomic_DNA"/>
</dbReference>
<evidence type="ECO:0000256" key="5">
    <source>
        <dbReference type="ARBA" id="ARBA00029447"/>
    </source>
</evidence>
<evidence type="ECO:0000256" key="3">
    <source>
        <dbReference type="ARBA" id="ARBA00023136"/>
    </source>
</evidence>
<dbReference type="PROSITE" id="PS50111">
    <property type="entry name" value="CHEMOTAXIS_TRANSDUC_2"/>
    <property type="match status" value="1"/>
</dbReference>
<evidence type="ECO:0000259" key="9">
    <source>
        <dbReference type="PROSITE" id="PS50885"/>
    </source>
</evidence>